<accession>A0A382HCY7</accession>
<name>A0A382HCY7_9ZZZZ</name>
<reference evidence="2" key="1">
    <citation type="submission" date="2018-05" db="EMBL/GenBank/DDBJ databases">
        <authorList>
            <person name="Lanie J.A."/>
            <person name="Ng W.-L."/>
            <person name="Kazmierczak K.M."/>
            <person name="Andrzejewski T.M."/>
            <person name="Davidsen T.M."/>
            <person name="Wayne K.J."/>
            <person name="Tettelin H."/>
            <person name="Glass J.I."/>
            <person name="Rusch D."/>
            <person name="Podicherti R."/>
            <person name="Tsui H.-C.T."/>
            <person name="Winkler M.E."/>
        </authorList>
    </citation>
    <scope>NUCLEOTIDE SEQUENCE</scope>
</reference>
<proteinExistence type="predicted"/>
<organism evidence="2">
    <name type="scientific">marine metagenome</name>
    <dbReference type="NCBI Taxonomy" id="408172"/>
    <lineage>
        <taxon>unclassified sequences</taxon>
        <taxon>metagenomes</taxon>
        <taxon>ecological metagenomes</taxon>
    </lineage>
</organism>
<evidence type="ECO:0000313" key="2">
    <source>
        <dbReference type="EMBL" id="SVB85140.1"/>
    </source>
</evidence>
<sequence>ISVTAQPMPSLDLIPLATPVPTSTPTPLPTSTPTPMPTATPTPTPMPTPTPTPVPMVVRLWGLTYQAADGVEIKILSIAKTPIQIDSTTTGQTVEVVYTMRNTSTTYVKEQKGFTLYYQGGGAESQDCSGCNVIQPGVTISISHTFTLTDPTMPWILGYPTRPSGYWAASDLIWVIE</sequence>
<feature type="non-terminal residue" evidence="2">
    <location>
        <position position="1"/>
    </location>
</feature>
<evidence type="ECO:0008006" key="3">
    <source>
        <dbReference type="Google" id="ProtNLM"/>
    </source>
</evidence>
<feature type="compositionally biased region" description="Pro residues" evidence="1">
    <location>
        <begin position="22"/>
        <end position="50"/>
    </location>
</feature>
<gene>
    <name evidence="2" type="ORF">METZ01_LOCUS237994</name>
</gene>
<evidence type="ECO:0000256" key="1">
    <source>
        <dbReference type="SAM" id="MobiDB-lite"/>
    </source>
</evidence>
<dbReference type="AlphaFoldDB" id="A0A382HCY7"/>
<dbReference type="EMBL" id="UINC01060536">
    <property type="protein sequence ID" value="SVB85140.1"/>
    <property type="molecule type" value="Genomic_DNA"/>
</dbReference>
<protein>
    <recommendedName>
        <fullName evidence="3">DUF4352 domain-containing protein</fullName>
    </recommendedName>
</protein>
<feature type="region of interest" description="Disordered" evidence="1">
    <location>
        <begin position="1"/>
        <end position="50"/>
    </location>
</feature>